<protein>
    <submittedName>
        <fullName evidence="3">TPR-like protein</fullName>
    </submittedName>
</protein>
<dbReference type="InterPro" id="IPR031352">
    <property type="entry name" value="SesA"/>
</dbReference>
<gene>
    <name evidence="3" type="ORF">K469DRAFT_639582</name>
</gene>
<dbReference type="SUPFAM" id="SSF52540">
    <property type="entry name" value="P-loop containing nucleoside triphosphate hydrolases"/>
    <property type="match status" value="1"/>
</dbReference>
<dbReference type="Gene3D" id="3.40.50.300">
    <property type="entry name" value="P-loop containing nucleotide triphosphate hydrolases"/>
    <property type="match status" value="1"/>
</dbReference>
<organism evidence="3 4">
    <name type="scientific">Zopfia rhizophila CBS 207.26</name>
    <dbReference type="NCBI Taxonomy" id="1314779"/>
    <lineage>
        <taxon>Eukaryota</taxon>
        <taxon>Fungi</taxon>
        <taxon>Dikarya</taxon>
        <taxon>Ascomycota</taxon>
        <taxon>Pezizomycotina</taxon>
        <taxon>Dothideomycetes</taxon>
        <taxon>Dothideomycetes incertae sedis</taxon>
        <taxon>Zopfiaceae</taxon>
        <taxon>Zopfia</taxon>
    </lineage>
</organism>
<keyword evidence="4" id="KW-1185">Reference proteome</keyword>
<name>A0A6A6DQX0_9PEZI</name>
<dbReference type="SUPFAM" id="SSF48452">
    <property type="entry name" value="TPR-like"/>
    <property type="match status" value="6"/>
</dbReference>
<sequence length="1253" mass="141563">MTEALAVVGIVANIIQIVDFGSRVLKRLEEYQSQLGEIPEAFRHIKAELPVLLDALQQTKAAIDTRSIRDETKNTLLPAIEGCGVQIKALDDVIAEVLPALDDSWARRSRKAFRSLRQDAKVKKITAVVRGYIQTLTYHHAASSSLLKDALADQTLPRLGPSSTVPFRRDPHFIDRKILTEVKCKSQQPASRAALVGLGGVGKSQIAIEYAYQVRDESPTTWVFWVHAGTQARFEEGYRRIAETTRMEGWNNPKADVLRLVRNWLCDESNGRWVIIVDNADDLGVFSPPLNRTQAIGVDKLGQAAEPLSEFLPQSPNGSILITSRSRDVAYRLTGSHTYIKEVKPMEKGDALALLQKKLSFGADEHYAIELLQALDYMPLAITQAAAYIEQRAPRMTIPRYLDEIRKSDHDRARLLKKDMGDSRRDGRASNSIIATWQISFEHIRKDIPTAARLLSLMSLFDRQGIPESLLHNRYQRCEDKEADFEEDIHMLTSYSLIEMNKDGNEFEMHRLVQFSTKKWLELYDELDEWKGTYVTLMDDSYPVGLHENWTVCQALFPHAQAAVACRPTDTRPLEAWASVLFKAAWYTSEMGNYQVAQKMGLSALEAREATLGLEHLDTLNSINSLGLVLSWQGRYKEAEAMHRRALEAKKRVIGLEHPSTLTSMANLASTYRNQGRWKEAEELDVQVMETRKRVLGPEHPDTLTSMANLASTYRNQGRWKEAEELDVQVMETSARVLGPEHPSMLTSMANLASTYRNQGRWKEAEELDVQVMGTRKRVLGPEHPDTLTSMANLASTYGNQGRWKEAEELDVQVMETSARVLGPEHPDTLTSMANLASTYRNQGRKRVLGPEHPDTLTSMANLASTYGNQGRWKEAEELDVQVMETRKRVLGPEHPSMLTSMANLASTYRNQGRWKEAEELDVQVMETSARVLGPEHPSTLTSMANLASTFWNQGRWKEAEELEVQEMETSARVLGPEHPSTLTSMANLASTYRNQGRWKEAEELEVQEMETSARVLGPEHPSTLTSMANLASTFWNQGRWKEAEELEVQVMETRKRVLGPEHPSMLTSMANLASTYRNQGRWKEAEELDVQVMETSARVLGPEHPSTLTSMANLASTYRNQGRWKEAEELDVQVMETSARVLGPEHPDMLTSMANLASTYRNQGRWKEAEELEVQVMETSARVLGPEHPDTLTSMNNLAFTLKCQGHKDKAISLMEKCFQLRKRVLGPQHPYTISSLKALNKWQLENMEIGV</sequence>
<dbReference type="NCBIfam" id="NF040586">
    <property type="entry name" value="FxSxx_TPR"/>
    <property type="match status" value="1"/>
</dbReference>
<dbReference type="InterPro" id="IPR027417">
    <property type="entry name" value="P-loop_NTPase"/>
</dbReference>
<dbReference type="InterPro" id="IPR011990">
    <property type="entry name" value="TPR-like_helical_dom_sf"/>
</dbReference>
<dbReference type="Pfam" id="PF25000">
    <property type="entry name" value="DUF7779"/>
    <property type="match status" value="1"/>
</dbReference>
<dbReference type="Gene3D" id="1.25.40.10">
    <property type="entry name" value="Tetratricopeptide repeat domain"/>
    <property type="match status" value="5"/>
</dbReference>
<dbReference type="Pfam" id="PF13374">
    <property type="entry name" value="TPR_10"/>
    <property type="match status" value="3"/>
</dbReference>
<dbReference type="InterPro" id="IPR053137">
    <property type="entry name" value="NLR-like"/>
</dbReference>
<dbReference type="AlphaFoldDB" id="A0A6A6DQX0"/>
<evidence type="ECO:0000313" key="3">
    <source>
        <dbReference type="EMBL" id="KAF2180599.1"/>
    </source>
</evidence>
<accession>A0A6A6DQX0</accession>
<dbReference type="PANTHER" id="PTHR46082">
    <property type="entry name" value="ATP/GTP-BINDING PROTEIN-RELATED"/>
    <property type="match status" value="1"/>
</dbReference>
<reference evidence="3" key="1">
    <citation type="journal article" date="2020" name="Stud. Mycol.">
        <title>101 Dothideomycetes genomes: a test case for predicting lifestyles and emergence of pathogens.</title>
        <authorList>
            <person name="Haridas S."/>
            <person name="Albert R."/>
            <person name="Binder M."/>
            <person name="Bloem J."/>
            <person name="Labutti K."/>
            <person name="Salamov A."/>
            <person name="Andreopoulos B."/>
            <person name="Baker S."/>
            <person name="Barry K."/>
            <person name="Bills G."/>
            <person name="Bluhm B."/>
            <person name="Cannon C."/>
            <person name="Castanera R."/>
            <person name="Culley D."/>
            <person name="Daum C."/>
            <person name="Ezra D."/>
            <person name="Gonzalez J."/>
            <person name="Henrissat B."/>
            <person name="Kuo A."/>
            <person name="Liang C."/>
            <person name="Lipzen A."/>
            <person name="Lutzoni F."/>
            <person name="Magnuson J."/>
            <person name="Mondo S."/>
            <person name="Nolan M."/>
            <person name="Ohm R."/>
            <person name="Pangilinan J."/>
            <person name="Park H.-J."/>
            <person name="Ramirez L."/>
            <person name="Alfaro M."/>
            <person name="Sun H."/>
            <person name="Tritt A."/>
            <person name="Yoshinaga Y."/>
            <person name="Zwiers L.-H."/>
            <person name="Turgeon B."/>
            <person name="Goodwin S."/>
            <person name="Spatafora J."/>
            <person name="Crous P."/>
            <person name="Grigoriev I."/>
        </authorList>
    </citation>
    <scope>NUCLEOTIDE SEQUENCE</scope>
    <source>
        <strain evidence="3">CBS 207.26</strain>
    </source>
</reference>
<evidence type="ECO:0000259" key="2">
    <source>
        <dbReference type="Pfam" id="PF25000"/>
    </source>
</evidence>
<dbReference type="Pfam" id="PF13424">
    <property type="entry name" value="TPR_12"/>
    <property type="match status" value="6"/>
</dbReference>
<dbReference type="InterPro" id="IPR056681">
    <property type="entry name" value="DUF7779"/>
</dbReference>
<dbReference type="EMBL" id="ML994657">
    <property type="protein sequence ID" value="KAF2180599.1"/>
    <property type="molecule type" value="Genomic_DNA"/>
</dbReference>
<evidence type="ECO:0000313" key="4">
    <source>
        <dbReference type="Proteomes" id="UP000800200"/>
    </source>
</evidence>
<dbReference type="Proteomes" id="UP000800200">
    <property type="component" value="Unassembled WGS sequence"/>
</dbReference>
<proteinExistence type="predicted"/>
<dbReference type="PRINTS" id="PR00381">
    <property type="entry name" value="KINESINLIGHT"/>
</dbReference>
<dbReference type="Pfam" id="PF17107">
    <property type="entry name" value="SesA"/>
    <property type="match status" value="1"/>
</dbReference>
<feature type="domain" description="NACHT-NTPase and P-loop NTPases N-terminal" evidence="1">
    <location>
        <begin position="11"/>
        <end position="136"/>
    </location>
</feature>
<feature type="domain" description="DUF7779" evidence="2">
    <location>
        <begin position="449"/>
        <end position="519"/>
    </location>
</feature>
<dbReference type="OrthoDB" id="20872at2759"/>
<evidence type="ECO:0000259" key="1">
    <source>
        <dbReference type="Pfam" id="PF17107"/>
    </source>
</evidence>
<dbReference type="PANTHER" id="PTHR46082:SF6">
    <property type="entry name" value="AAA+ ATPASE DOMAIN-CONTAINING PROTEIN-RELATED"/>
    <property type="match status" value="1"/>
</dbReference>